<proteinExistence type="predicted"/>
<evidence type="ECO:0000313" key="3">
    <source>
        <dbReference type="Proteomes" id="UP000694287"/>
    </source>
</evidence>
<reference evidence="2 3" key="1">
    <citation type="submission" date="2020-11" db="EMBL/GenBank/DDBJ databases">
        <title>Pseudonocardia abyssalis sp. nov. and Pseudonocardia oceani sp. nov., description and phylogenomic analysis of two novel actinomycetes isolated from the deep Southern Ocean.</title>
        <authorList>
            <person name="Parra J."/>
        </authorList>
    </citation>
    <scope>NUCLEOTIDE SEQUENCE [LARGE SCALE GENOMIC DNA]</scope>
    <source>
        <strain evidence="2 3">KRD-168</strain>
    </source>
</reference>
<name>A0ABS6UYG9_9PSEU</name>
<accession>A0ABS6UYG9</accession>
<keyword evidence="3" id="KW-1185">Reference proteome</keyword>
<evidence type="ECO:0000256" key="1">
    <source>
        <dbReference type="SAM" id="MobiDB-lite"/>
    </source>
</evidence>
<feature type="region of interest" description="Disordered" evidence="1">
    <location>
        <begin position="1"/>
        <end position="31"/>
    </location>
</feature>
<organism evidence="2 3">
    <name type="scientific">Pseudonocardia abyssalis</name>
    <dbReference type="NCBI Taxonomy" id="2792008"/>
    <lineage>
        <taxon>Bacteria</taxon>
        <taxon>Bacillati</taxon>
        <taxon>Actinomycetota</taxon>
        <taxon>Actinomycetes</taxon>
        <taxon>Pseudonocardiales</taxon>
        <taxon>Pseudonocardiaceae</taxon>
        <taxon>Pseudonocardia</taxon>
    </lineage>
</organism>
<feature type="compositionally biased region" description="Basic and acidic residues" evidence="1">
    <location>
        <begin position="1"/>
        <end position="13"/>
    </location>
</feature>
<dbReference type="Proteomes" id="UP000694287">
    <property type="component" value="Unassembled WGS sequence"/>
</dbReference>
<comment type="caution">
    <text evidence="2">The sequence shown here is derived from an EMBL/GenBank/DDBJ whole genome shotgun (WGS) entry which is preliminary data.</text>
</comment>
<sequence>MSTTDARPHRSATDHSPGPGVGDEYADGRESVEAPRRHVLVRIADAVRAAHAAAVPF</sequence>
<gene>
    <name evidence="2" type="ORF">I4I81_23795</name>
</gene>
<evidence type="ECO:0000313" key="2">
    <source>
        <dbReference type="EMBL" id="MBW0137262.1"/>
    </source>
</evidence>
<dbReference type="EMBL" id="JADQDK010000001">
    <property type="protein sequence ID" value="MBW0137262.1"/>
    <property type="molecule type" value="Genomic_DNA"/>
</dbReference>
<dbReference type="RefSeq" id="WP_218603108.1">
    <property type="nucleotide sequence ID" value="NZ_JADQDJ010000105.1"/>
</dbReference>
<protein>
    <submittedName>
        <fullName evidence="2">Uncharacterized protein</fullName>
    </submittedName>
</protein>